<accession>A0A516SGW0</accession>
<gene>
    <name evidence="2" type="ORF">FNU76_13290</name>
</gene>
<keyword evidence="2" id="KW-0489">Methyltransferase</keyword>
<sequence>MNKHIYHREIDQQAGDSLAHIAGLIQHAGDVLDVGTGSGALGRYLAGLEGYRVDGITYNPAEAELAAPHYRQLHVLNLEQANSLDVLGERRYRYIVCADVLEHLAGPAPVLARLAAFLADDGELIISVPNIAYIGVVAELLAGEFRYRDEGLLDHTHLHFFTRRSLAEMLRGADLGVRAWRSVSRPLPASEFAARRLDHLPDSMQRFLSGREDSHTYQFVLLAGRGIEQADAEENPPLFDTPHFSAQVFWAEQGGAGFAESQSALAYGLLGQERQVLRFSIPAMAAPLASLRIDPAERPGFVRLFEIRLVDAAEQVRWRWHPAQHDFSTAHGLVACPAAWNNPERQLALLNDDPNFVIKLDEPLPAQQGLTLELELGWPYLPEAAVLGQQMGAMQEQAHIERERLLAVQRQQCSELAASQHRLGDLQAQLSAHIEQIAQLAQQNGTLRIELAHAQDALAHARGMLAAVRGSKLWRLGRRLRLTRISL</sequence>
<dbReference type="GO" id="GO:0008168">
    <property type="term" value="F:methyltransferase activity"/>
    <property type="evidence" value="ECO:0007669"/>
    <property type="project" value="UniProtKB-KW"/>
</dbReference>
<dbReference type="RefSeq" id="WP_144278651.1">
    <property type="nucleotide sequence ID" value="NZ_CP041730.1"/>
</dbReference>
<dbReference type="OrthoDB" id="7615426at2"/>
<protein>
    <submittedName>
        <fullName evidence="2">Methyltransferase domain-containing protein</fullName>
    </submittedName>
</protein>
<keyword evidence="1" id="KW-0175">Coiled coil</keyword>
<keyword evidence="2" id="KW-0808">Transferase</keyword>
<feature type="coiled-coil region" evidence="1">
    <location>
        <begin position="423"/>
        <end position="457"/>
    </location>
</feature>
<dbReference type="SUPFAM" id="SSF53335">
    <property type="entry name" value="S-adenosyl-L-methionine-dependent methyltransferases"/>
    <property type="match status" value="1"/>
</dbReference>
<name>A0A516SGW0_9NEIS</name>
<keyword evidence="3" id="KW-1185">Reference proteome</keyword>
<dbReference type="Proteomes" id="UP000317550">
    <property type="component" value="Chromosome"/>
</dbReference>
<dbReference type="GO" id="GO:0032259">
    <property type="term" value="P:methylation"/>
    <property type="evidence" value="ECO:0007669"/>
    <property type="project" value="UniProtKB-KW"/>
</dbReference>
<evidence type="ECO:0000256" key="1">
    <source>
        <dbReference type="SAM" id="Coils"/>
    </source>
</evidence>
<dbReference type="CDD" id="cd02440">
    <property type="entry name" value="AdoMet_MTases"/>
    <property type="match status" value="1"/>
</dbReference>
<reference evidence="2" key="1">
    <citation type="journal article" date="2020" name="Int. J. Syst. Evol. Microbiol.">
        <title>Chitinimonas arctica sp. nov., isolated from Arctic tundra soil.</title>
        <authorList>
            <person name="Xu Q."/>
            <person name="Jiang F."/>
            <person name="Da X."/>
            <person name="Zhang Y."/>
            <person name="Geng Y."/>
            <person name="Qin K."/>
            <person name="Liu J."/>
            <person name="Peng F."/>
        </authorList>
    </citation>
    <scope>NUCLEOTIDE SEQUENCE</scope>
    <source>
        <strain evidence="2">R3-44</strain>
    </source>
</reference>
<evidence type="ECO:0000313" key="2">
    <source>
        <dbReference type="EMBL" id="QDQ27258.1"/>
    </source>
</evidence>
<dbReference type="Pfam" id="PF13489">
    <property type="entry name" value="Methyltransf_23"/>
    <property type="match status" value="1"/>
</dbReference>
<evidence type="ECO:0000313" key="3">
    <source>
        <dbReference type="Proteomes" id="UP000317550"/>
    </source>
</evidence>
<dbReference type="KEGG" id="cari:FNU76_13290"/>
<dbReference type="AlphaFoldDB" id="A0A516SGW0"/>
<dbReference type="InterPro" id="IPR029063">
    <property type="entry name" value="SAM-dependent_MTases_sf"/>
</dbReference>
<organism evidence="2 3">
    <name type="scientific">Chitinimonas arctica</name>
    <dbReference type="NCBI Taxonomy" id="2594795"/>
    <lineage>
        <taxon>Bacteria</taxon>
        <taxon>Pseudomonadati</taxon>
        <taxon>Pseudomonadota</taxon>
        <taxon>Betaproteobacteria</taxon>
        <taxon>Neisseriales</taxon>
        <taxon>Chitinibacteraceae</taxon>
        <taxon>Chitinimonas</taxon>
    </lineage>
</organism>
<proteinExistence type="predicted"/>
<dbReference type="EMBL" id="CP041730">
    <property type="protein sequence ID" value="QDQ27258.1"/>
    <property type="molecule type" value="Genomic_DNA"/>
</dbReference>
<dbReference type="Gene3D" id="3.40.50.150">
    <property type="entry name" value="Vaccinia Virus protein VP39"/>
    <property type="match status" value="1"/>
</dbReference>